<name>A0A817WLB3_9BILA</name>
<dbReference type="GO" id="GO:0008061">
    <property type="term" value="F:chitin binding"/>
    <property type="evidence" value="ECO:0007669"/>
    <property type="project" value="InterPro"/>
</dbReference>
<proteinExistence type="predicted"/>
<sequence>MINLVYYYVLAVLFFNINDATKPDNPLHGTNSICADVCTPSEAHVELDLSQARIYRENERVEIKFQQIGSGRCRQPALLQIPLDTIGKHGIIKFDLSFGPVLHNFSIDIGFNDEDNKTIRTVNIFNQQVSVEYHSTNENKIDFFEQSVTLLGPGDDLSIFISNEWIYIENKQRNQSRLTVFFNDTNPFLFDQYSSATHLAIGLNRNVSGTQTGIGLCLANITFIECYTNQQAALNIDVDNKRFEQQDFENITWISHLTYLDPNADIRECAAQGVIRLTFDPEGPRRIARFDLNMGSQVHGFTFNIGDSPTNNGYGGDGGTTSNSAEIHSNDNRFYVWANTKICDDTLLLNIDYNVIEPHDRITILVSNERIELTNHRTYHRILRSPYLYSLSKQNVTCNCFDSLCYPGVQPDNDIYFGINRVIGGTYRPGIGVCNAYVNWIQCKKIEVSPRIKYEPIITTTATSTIELMTTTSTTEATKTTTTTTTTTITTAAKAEETTINMSKEPIDVTTKAFEHANEMIMSTELLSLTTMIEKSNHNQTNQNYSTSTLVSVPSAMVHIDEVTSTEPEITMELMVANTTTNQANDEEQTYFTNASTNTNEEESSTVSILGHQYRLLNILANLSQYVATENTFIETISNDFKSTTTTEDILLTTTTTTIDSTASTNPCTLENLAANFVYHEYPLDKHKFIFCDSEGKMNIIACTPNDVWSQMEQTCIAPDLKNN</sequence>
<gene>
    <name evidence="2" type="ORF">TIS948_LOCUS23787</name>
</gene>
<evidence type="ECO:0008006" key="4">
    <source>
        <dbReference type="Google" id="ProtNLM"/>
    </source>
</evidence>
<protein>
    <recommendedName>
        <fullName evidence="4">Chitin-binding type-2 domain-containing protein</fullName>
    </recommendedName>
</protein>
<feature type="chain" id="PRO_5033047655" description="Chitin-binding type-2 domain-containing protein" evidence="1">
    <location>
        <begin position="21"/>
        <end position="724"/>
    </location>
</feature>
<dbReference type="OrthoDB" id="10024657at2759"/>
<comment type="caution">
    <text evidence="2">The sequence shown here is derived from an EMBL/GenBank/DDBJ whole genome shotgun (WGS) entry which is preliminary data.</text>
</comment>
<accession>A0A817WLB3</accession>
<reference evidence="2" key="1">
    <citation type="submission" date="2021-02" db="EMBL/GenBank/DDBJ databases">
        <authorList>
            <person name="Nowell W R."/>
        </authorList>
    </citation>
    <scope>NUCLEOTIDE SEQUENCE</scope>
</reference>
<dbReference type="EMBL" id="CAJNXB010004115">
    <property type="protein sequence ID" value="CAF3356814.1"/>
    <property type="molecule type" value="Genomic_DNA"/>
</dbReference>
<evidence type="ECO:0000256" key="1">
    <source>
        <dbReference type="SAM" id="SignalP"/>
    </source>
</evidence>
<dbReference type="Proteomes" id="UP000663825">
    <property type="component" value="Unassembled WGS sequence"/>
</dbReference>
<dbReference type="SUPFAM" id="SSF57625">
    <property type="entry name" value="Invertebrate chitin-binding proteins"/>
    <property type="match status" value="1"/>
</dbReference>
<evidence type="ECO:0000313" key="3">
    <source>
        <dbReference type="Proteomes" id="UP000663825"/>
    </source>
</evidence>
<evidence type="ECO:0000313" key="2">
    <source>
        <dbReference type="EMBL" id="CAF3356814.1"/>
    </source>
</evidence>
<dbReference type="AlphaFoldDB" id="A0A817WLB3"/>
<keyword evidence="1" id="KW-0732">Signal</keyword>
<feature type="signal peptide" evidence="1">
    <location>
        <begin position="1"/>
        <end position="20"/>
    </location>
</feature>
<dbReference type="InterPro" id="IPR036508">
    <property type="entry name" value="Chitin-bd_dom_sf"/>
</dbReference>
<organism evidence="2 3">
    <name type="scientific">Rotaria socialis</name>
    <dbReference type="NCBI Taxonomy" id="392032"/>
    <lineage>
        <taxon>Eukaryota</taxon>
        <taxon>Metazoa</taxon>
        <taxon>Spiralia</taxon>
        <taxon>Gnathifera</taxon>
        <taxon>Rotifera</taxon>
        <taxon>Eurotatoria</taxon>
        <taxon>Bdelloidea</taxon>
        <taxon>Philodinida</taxon>
        <taxon>Philodinidae</taxon>
        <taxon>Rotaria</taxon>
    </lineage>
</organism>